<dbReference type="OMA" id="VEMFRYI"/>
<dbReference type="GeneID" id="96900355"/>
<dbReference type="AlphaFoldDB" id="G0V5X8"/>
<name>G0V5X8_NAUCA</name>
<dbReference type="EMBL" id="HE576752">
    <property type="protein sequence ID" value="CCC66866.1"/>
    <property type="molecule type" value="Genomic_DNA"/>
</dbReference>
<dbReference type="KEGG" id="ncs:NCAS_0A03080"/>
<gene>
    <name evidence="1" type="primary">NCAS0A03080</name>
    <name evidence="1" type="ordered locus">NCAS_0A03080</name>
</gene>
<dbReference type="RefSeq" id="XP_003673257.1">
    <property type="nucleotide sequence ID" value="XM_003673209.1"/>
</dbReference>
<sequence>MLMGKYVFYLVEHNILTNVTNEFWRKALKGNIIPLKILDKMKLKWGLGIEDIDVITYYSNNPIALSSFNSKLLEAMKKKLDTTDICGNFFHSSTLPDASFNQENVFDQLLESNMDLFSTIIGDSLGDLPII</sequence>
<evidence type="ECO:0000313" key="1">
    <source>
        <dbReference type="EMBL" id="CCC66866.1"/>
    </source>
</evidence>
<reference key="2">
    <citation type="submission" date="2011-08" db="EMBL/GenBank/DDBJ databases">
        <title>Genome sequence of Naumovozyma castellii.</title>
        <authorList>
            <person name="Gordon J.L."/>
            <person name="Armisen D."/>
            <person name="Proux-Wera E."/>
            <person name="OhEigeartaigh S.S."/>
            <person name="Byrne K.P."/>
            <person name="Wolfe K.H."/>
        </authorList>
    </citation>
    <scope>NUCLEOTIDE SEQUENCE</scope>
    <source>
        <strain>Type strain:CBS 4309</strain>
    </source>
</reference>
<accession>G0V5X8</accession>
<dbReference type="Proteomes" id="UP000001640">
    <property type="component" value="Chromosome 1"/>
</dbReference>
<protein>
    <submittedName>
        <fullName evidence="1">Uncharacterized protein</fullName>
    </submittedName>
</protein>
<dbReference type="InParanoid" id="G0V5X8"/>
<reference evidence="1 2" key="1">
    <citation type="journal article" date="2011" name="Proc. Natl. Acad. Sci. U.S.A.">
        <title>Evolutionary erosion of yeast sex chromosomes by mating-type switching accidents.</title>
        <authorList>
            <person name="Gordon J.L."/>
            <person name="Armisen D."/>
            <person name="Proux-Wera E."/>
            <person name="Oheigeartaigh S.S."/>
            <person name="Byrne K.P."/>
            <person name="Wolfe K.H."/>
        </authorList>
    </citation>
    <scope>NUCLEOTIDE SEQUENCE [LARGE SCALE GENOMIC DNA]</scope>
    <source>
        <strain evidence="2">ATCC 76901 / BCRC 22586 / CBS 4309 / NBRC 1992 / NRRL Y-12630</strain>
    </source>
</reference>
<proteinExistence type="predicted"/>
<organism evidence="1 2">
    <name type="scientific">Naumovozyma castellii</name>
    <name type="common">Yeast</name>
    <name type="synonym">Saccharomyces castellii</name>
    <dbReference type="NCBI Taxonomy" id="27288"/>
    <lineage>
        <taxon>Eukaryota</taxon>
        <taxon>Fungi</taxon>
        <taxon>Dikarya</taxon>
        <taxon>Ascomycota</taxon>
        <taxon>Saccharomycotina</taxon>
        <taxon>Saccharomycetes</taxon>
        <taxon>Saccharomycetales</taxon>
        <taxon>Saccharomycetaceae</taxon>
        <taxon>Naumovozyma</taxon>
    </lineage>
</organism>
<evidence type="ECO:0000313" key="2">
    <source>
        <dbReference type="Proteomes" id="UP000001640"/>
    </source>
</evidence>
<keyword evidence="2" id="KW-1185">Reference proteome</keyword>
<dbReference type="HOGENOM" id="CLU_1928157_0_0_1"/>